<dbReference type="Proteomes" id="UP001501237">
    <property type="component" value="Unassembled WGS sequence"/>
</dbReference>
<dbReference type="InterPro" id="IPR000182">
    <property type="entry name" value="GNAT_dom"/>
</dbReference>
<dbReference type="Pfam" id="PF24553">
    <property type="entry name" value="Rv0428c_C"/>
    <property type="match status" value="1"/>
</dbReference>
<name>A0ABP6QEE5_9ACTN</name>
<reference evidence="3" key="1">
    <citation type="journal article" date="2019" name="Int. J. Syst. Evol. Microbiol.">
        <title>The Global Catalogue of Microorganisms (GCM) 10K type strain sequencing project: providing services to taxonomists for standard genome sequencing and annotation.</title>
        <authorList>
            <consortium name="The Broad Institute Genomics Platform"/>
            <consortium name="The Broad Institute Genome Sequencing Center for Infectious Disease"/>
            <person name="Wu L."/>
            <person name="Ma J."/>
        </authorList>
    </citation>
    <scope>NUCLEOTIDE SEQUENCE [LARGE SCALE GENOMIC DNA]</scope>
    <source>
        <strain evidence="3">JCM 9377</strain>
    </source>
</reference>
<dbReference type="SUPFAM" id="SSF55729">
    <property type="entry name" value="Acyl-CoA N-acyltransferases (Nat)"/>
    <property type="match status" value="1"/>
</dbReference>
<feature type="domain" description="N-acetyltransferase" evidence="1">
    <location>
        <begin position="90"/>
        <end position="234"/>
    </location>
</feature>
<organism evidence="2 3">
    <name type="scientific">Actinocorallia longicatena</name>
    <dbReference type="NCBI Taxonomy" id="111803"/>
    <lineage>
        <taxon>Bacteria</taxon>
        <taxon>Bacillati</taxon>
        <taxon>Actinomycetota</taxon>
        <taxon>Actinomycetes</taxon>
        <taxon>Streptosporangiales</taxon>
        <taxon>Thermomonosporaceae</taxon>
        <taxon>Actinocorallia</taxon>
    </lineage>
</organism>
<gene>
    <name evidence="2" type="ORF">GCM10010468_30050</name>
</gene>
<dbReference type="InterPro" id="IPR056935">
    <property type="entry name" value="Rv0428c-like_C"/>
</dbReference>
<evidence type="ECO:0000313" key="2">
    <source>
        <dbReference type="EMBL" id="GAA3211382.1"/>
    </source>
</evidence>
<comment type="caution">
    <text evidence="2">The sequence shown here is derived from an EMBL/GenBank/DDBJ whole genome shotgun (WGS) entry which is preliminary data.</text>
</comment>
<dbReference type="PROSITE" id="PS51186">
    <property type="entry name" value="GNAT"/>
    <property type="match status" value="1"/>
</dbReference>
<proteinExistence type="predicted"/>
<dbReference type="RefSeq" id="WP_344828216.1">
    <property type="nucleotide sequence ID" value="NZ_BAAAUV010000006.1"/>
</dbReference>
<dbReference type="Gene3D" id="3.40.630.30">
    <property type="match status" value="1"/>
</dbReference>
<dbReference type="CDD" id="cd04301">
    <property type="entry name" value="NAT_SF"/>
    <property type="match status" value="1"/>
</dbReference>
<dbReference type="InterPro" id="IPR016181">
    <property type="entry name" value="Acyl_CoA_acyltransferase"/>
</dbReference>
<dbReference type="EMBL" id="BAAAUV010000006">
    <property type="protein sequence ID" value="GAA3211382.1"/>
    <property type="molecule type" value="Genomic_DNA"/>
</dbReference>
<accession>A0ABP6QEE5</accession>
<evidence type="ECO:0000313" key="3">
    <source>
        <dbReference type="Proteomes" id="UP001501237"/>
    </source>
</evidence>
<sequence length="234" mass="25445">MNFDALVDEAWPSFESVHVGDWKVRFAGGVTKRANSAVRTGPAETGPGELAEIERLYRERGMPVVFQLSDPGLDALLEERGYALADPTLLMTRDLASGPVEAPGEGLPITERPSPGWMDVWWSVDGRYADQLPAAERILTGVAARYCGTGGVAVGRSVPQDGMLGVYCMAVRPEARRRGLARRVLRTLLADGRRLGSSHAYLCVTEENAAARDLYLGEGFEIVGGYRYRVLTSS</sequence>
<evidence type="ECO:0000259" key="1">
    <source>
        <dbReference type="PROSITE" id="PS51186"/>
    </source>
</evidence>
<keyword evidence="3" id="KW-1185">Reference proteome</keyword>
<protein>
    <recommendedName>
        <fullName evidence="1">N-acetyltransferase domain-containing protein</fullName>
    </recommendedName>
</protein>